<dbReference type="HOGENOM" id="CLU_000604_1_1_5"/>
<dbReference type="PANTHER" id="PTHR43875">
    <property type="entry name" value="MALTODEXTRIN IMPORT ATP-BINDING PROTEIN MSMX"/>
    <property type="match status" value="1"/>
</dbReference>
<dbReference type="InterPro" id="IPR008995">
    <property type="entry name" value="Mo/tungstate-bd_C_term_dom"/>
</dbReference>
<dbReference type="InterPro" id="IPR015855">
    <property type="entry name" value="ABC_transpr_MalK-like"/>
</dbReference>
<dbReference type="STRING" id="1123069.ruthe_00290"/>
<dbReference type="Pfam" id="PF08402">
    <property type="entry name" value="TOBE_2"/>
    <property type="match status" value="1"/>
</dbReference>
<organism evidence="6 7">
    <name type="scientific">Rubellimicrobium thermophilum DSM 16684</name>
    <dbReference type="NCBI Taxonomy" id="1123069"/>
    <lineage>
        <taxon>Bacteria</taxon>
        <taxon>Pseudomonadati</taxon>
        <taxon>Pseudomonadota</taxon>
        <taxon>Alphaproteobacteria</taxon>
        <taxon>Rhodobacterales</taxon>
        <taxon>Roseobacteraceae</taxon>
        <taxon>Rubellimicrobium</taxon>
    </lineage>
</organism>
<dbReference type="SUPFAM" id="SSF52540">
    <property type="entry name" value="P-loop containing nucleoside triphosphate hydrolases"/>
    <property type="match status" value="1"/>
</dbReference>
<dbReference type="RefSeq" id="WP_021096402.1">
    <property type="nucleotide sequence ID" value="NZ_KE557320.1"/>
</dbReference>
<name>S9SBV3_9RHOB</name>
<evidence type="ECO:0000256" key="1">
    <source>
        <dbReference type="ARBA" id="ARBA00005417"/>
    </source>
</evidence>
<dbReference type="FunFam" id="3.40.50.300:FF:000042">
    <property type="entry name" value="Maltose/maltodextrin ABC transporter, ATP-binding protein"/>
    <property type="match status" value="1"/>
</dbReference>
<evidence type="ECO:0000256" key="3">
    <source>
        <dbReference type="ARBA" id="ARBA00022741"/>
    </source>
</evidence>
<dbReference type="InterPro" id="IPR003439">
    <property type="entry name" value="ABC_transporter-like_ATP-bd"/>
</dbReference>
<dbReference type="Gene3D" id="2.40.50.100">
    <property type="match status" value="1"/>
</dbReference>
<dbReference type="NCBIfam" id="NF008653">
    <property type="entry name" value="PRK11650.1"/>
    <property type="match status" value="1"/>
</dbReference>
<evidence type="ECO:0000313" key="6">
    <source>
        <dbReference type="EMBL" id="EPX87585.1"/>
    </source>
</evidence>
<dbReference type="AlphaFoldDB" id="S9SBV3"/>
<evidence type="ECO:0000259" key="5">
    <source>
        <dbReference type="PROSITE" id="PS50893"/>
    </source>
</evidence>
<dbReference type="GO" id="GO:0005524">
    <property type="term" value="F:ATP binding"/>
    <property type="evidence" value="ECO:0007669"/>
    <property type="project" value="UniProtKB-KW"/>
</dbReference>
<dbReference type="PANTHER" id="PTHR43875:SF3">
    <property type="entry name" value="MALTOSE_MALTODEXTRIN IMPORT ATP-BINDING PROTEIN MALK"/>
    <property type="match status" value="1"/>
</dbReference>
<gene>
    <name evidence="6" type="ORF">ruthe_00290</name>
</gene>
<proteinExistence type="inferred from homology"/>
<dbReference type="GO" id="GO:1990060">
    <property type="term" value="C:maltose transport complex"/>
    <property type="evidence" value="ECO:0007669"/>
    <property type="project" value="TreeGrafter"/>
</dbReference>
<protein>
    <submittedName>
        <fullName evidence="6">Carbohydrate ABC transporter ATP-binding protein, CUT1 family</fullName>
    </submittedName>
</protein>
<dbReference type="PATRIC" id="fig|1123069.3.peg.253"/>
<dbReference type="InterPro" id="IPR012340">
    <property type="entry name" value="NA-bd_OB-fold"/>
</dbReference>
<dbReference type="InterPro" id="IPR047641">
    <property type="entry name" value="ABC_transpr_MalK/UgpC-like"/>
</dbReference>
<dbReference type="SUPFAM" id="SSF50331">
    <property type="entry name" value="MOP-like"/>
    <property type="match status" value="1"/>
</dbReference>
<dbReference type="Proteomes" id="UP000015346">
    <property type="component" value="Unassembled WGS sequence"/>
</dbReference>
<dbReference type="InterPro" id="IPR027417">
    <property type="entry name" value="P-loop_NTPase"/>
</dbReference>
<comment type="similarity">
    <text evidence="1">Belongs to the ABC transporter superfamily.</text>
</comment>
<keyword evidence="3" id="KW-0547">Nucleotide-binding</keyword>
<dbReference type="GO" id="GO:0015423">
    <property type="term" value="F:ABC-type maltose transporter activity"/>
    <property type="evidence" value="ECO:0007669"/>
    <property type="project" value="TreeGrafter"/>
</dbReference>
<feature type="domain" description="ABC transporter" evidence="5">
    <location>
        <begin position="4"/>
        <end position="234"/>
    </location>
</feature>
<comment type="caution">
    <text evidence="6">The sequence shown here is derived from an EMBL/GenBank/DDBJ whole genome shotgun (WGS) entry which is preliminary data.</text>
</comment>
<dbReference type="InterPro" id="IPR017871">
    <property type="entry name" value="ABC_transporter-like_CS"/>
</dbReference>
<dbReference type="GO" id="GO:0055052">
    <property type="term" value="C:ATP-binding cassette (ABC) transporter complex, substrate-binding subunit-containing"/>
    <property type="evidence" value="ECO:0007669"/>
    <property type="project" value="TreeGrafter"/>
</dbReference>
<keyword evidence="7" id="KW-1185">Reference proteome</keyword>
<evidence type="ECO:0000256" key="2">
    <source>
        <dbReference type="ARBA" id="ARBA00022448"/>
    </source>
</evidence>
<dbReference type="EMBL" id="AOLV01000005">
    <property type="protein sequence ID" value="EPX87585.1"/>
    <property type="molecule type" value="Genomic_DNA"/>
</dbReference>
<dbReference type="PROSITE" id="PS50893">
    <property type="entry name" value="ABC_TRANSPORTER_2"/>
    <property type="match status" value="1"/>
</dbReference>
<dbReference type="InterPro" id="IPR003593">
    <property type="entry name" value="AAA+_ATPase"/>
</dbReference>
<dbReference type="CDD" id="cd03301">
    <property type="entry name" value="ABC_MalK_N"/>
    <property type="match status" value="1"/>
</dbReference>
<sequence>MAEVRLSGVNKFYGGVQALHSITLTIEDGEFVVFVGPSGCGKSTLLRSIAGLEEISDGTIHIDDRDVTRAAPSERDVAMVFQSYALYPHMTVRENMDFGMRINNFPEADRKRRIAEAARILQLEPYLDRKPGQLSGGQRQRVAIGRAIVKNPKVFLFDEPLSNLDAKLRVQMRVELEALHRDLKATMIYVTHDQVEAMTMADKIVVLNAGRIEQVGSPMELYHRPASEFVAGFIGAPSMNFLTVDRREGQAMLDGASLGAAPAGTVKLGIRPEHLVLRPAGQGQLAATVSLTETLGGDAYLYVRLPGGQTLVVRAEGDTTLDHGAQIGLDLPPHRLHHFAADGRTLASGGVAA</sequence>
<dbReference type="Gene3D" id="2.40.50.140">
    <property type="entry name" value="Nucleic acid-binding proteins"/>
    <property type="match status" value="1"/>
</dbReference>
<keyword evidence="2" id="KW-0813">Transport</keyword>
<dbReference type="SMART" id="SM00382">
    <property type="entry name" value="AAA"/>
    <property type="match status" value="1"/>
</dbReference>
<dbReference type="InterPro" id="IPR013611">
    <property type="entry name" value="Transp-assoc_OB_typ2"/>
</dbReference>
<reference evidence="6 7" key="1">
    <citation type="journal article" date="2013" name="Stand. Genomic Sci.">
        <title>Genome sequence of the reddish-pigmented Rubellimicrobium thermophilum type strain (DSM 16684(T)), a member of the Roseobacter clade.</title>
        <authorList>
            <person name="Fiebig A."/>
            <person name="Riedel T."/>
            <person name="Gronow S."/>
            <person name="Petersen J."/>
            <person name="Klenk H.P."/>
            <person name="Goker M."/>
        </authorList>
    </citation>
    <scope>NUCLEOTIDE SEQUENCE [LARGE SCALE GENOMIC DNA]</scope>
    <source>
        <strain evidence="6 7">DSM 16684</strain>
    </source>
</reference>
<dbReference type="GO" id="GO:0016887">
    <property type="term" value="F:ATP hydrolysis activity"/>
    <property type="evidence" value="ECO:0007669"/>
    <property type="project" value="InterPro"/>
</dbReference>
<evidence type="ECO:0000256" key="4">
    <source>
        <dbReference type="ARBA" id="ARBA00022840"/>
    </source>
</evidence>
<dbReference type="PROSITE" id="PS00211">
    <property type="entry name" value="ABC_TRANSPORTER_1"/>
    <property type="match status" value="1"/>
</dbReference>
<evidence type="ECO:0000313" key="7">
    <source>
        <dbReference type="Proteomes" id="UP000015346"/>
    </source>
</evidence>
<dbReference type="OrthoDB" id="9802264at2"/>
<accession>S9SBV3</accession>
<dbReference type="Pfam" id="PF00005">
    <property type="entry name" value="ABC_tran"/>
    <property type="match status" value="1"/>
</dbReference>
<keyword evidence="4 6" id="KW-0067">ATP-binding</keyword>
<dbReference type="Gene3D" id="3.40.50.300">
    <property type="entry name" value="P-loop containing nucleotide triphosphate hydrolases"/>
    <property type="match status" value="1"/>
</dbReference>